<dbReference type="EMBL" id="LMVM01000003">
    <property type="protein sequence ID" value="PAV05628.1"/>
    <property type="molecule type" value="Genomic_DNA"/>
</dbReference>
<accession>A0A2A2H8B8</accession>
<dbReference type="SUPFAM" id="SSF89447">
    <property type="entry name" value="AbrB/MazE/MraZ-like"/>
    <property type="match status" value="1"/>
</dbReference>
<evidence type="ECO:0000313" key="2">
    <source>
        <dbReference type="EMBL" id="PAV05628.1"/>
    </source>
</evidence>
<evidence type="ECO:0000313" key="3">
    <source>
        <dbReference type="Proteomes" id="UP000217784"/>
    </source>
</evidence>
<organism evidence="2 3">
    <name type="scientific">Methanobacterium bryantii</name>
    <dbReference type="NCBI Taxonomy" id="2161"/>
    <lineage>
        <taxon>Archaea</taxon>
        <taxon>Methanobacteriati</taxon>
        <taxon>Methanobacteriota</taxon>
        <taxon>Methanomada group</taxon>
        <taxon>Methanobacteria</taxon>
        <taxon>Methanobacteriales</taxon>
        <taxon>Methanobacteriaceae</taxon>
        <taxon>Methanobacterium</taxon>
    </lineage>
</organism>
<sequence length="73" mass="8270">MGSYKDNHFFGSVKVGERGQIVIPKEARDTFDIKPGDSLVVFGKDKNQKLVIVKENVMRDFALKILEDLDSQD</sequence>
<dbReference type="Gene3D" id="2.10.260.10">
    <property type="match status" value="1"/>
</dbReference>
<dbReference type="InterPro" id="IPR052975">
    <property type="entry name" value="Repressor-like_regulatory"/>
</dbReference>
<dbReference type="SMART" id="SM00966">
    <property type="entry name" value="SpoVT_AbrB"/>
    <property type="match status" value="1"/>
</dbReference>
<name>A0A2A2H8B8_METBR</name>
<comment type="caution">
    <text evidence="2">The sequence shown here is derived from an EMBL/GenBank/DDBJ whole genome shotgun (WGS) entry which is preliminary data.</text>
</comment>
<dbReference type="AlphaFoldDB" id="A0A2A2H8B8"/>
<gene>
    <name evidence="2" type="ORF">ASJ80_08955</name>
</gene>
<dbReference type="Pfam" id="PF04014">
    <property type="entry name" value="MazE_antitoxin"/>
    <property type="match status" value="1"/>
</dbReference>
<dbReference type="InterPro" id="IPR007159">
    <property type="entry name" value="SpoVT-AbrB_dom"/>
</dbReference>
<evidence type="ECO:0000259" key="1">
    <source>
        <dbReference type="SMART" id="SM00966"/>
    </source>
</evidence>
<proteinExistence type="predicted"/>
<feature type="domain" description="SpoVT-AbrB" evidence="1">
    <location>
        <begin position="13"/>
        <end position="60"/>
    </location>
</feature>
<reference evidence="2 3" key="1">
    <citation type="journal article" date="2017" name="BMC Genomics">
        <title>Genomic analysis of methanogenic archaea reveals a shift towards energy conservation.</title>
        <authorList>
            <person name="Gilmore S.P."/>
            <person name="Henske J.K."/>
            <person name="Sexton J.A."/>
            <person name="Solomon K.V."/>
            <person name="Seppala S."/>
            <person name="Yoo J.I."/>
            <person name="Huyett L.M."/>
            <person name="Pressman A."/>
            <person name="Cogan J.Z."/>
            <person name="Kivenson V."/>
            <person name="Peng X."/>
            <person name="Tan Y."/>
            <person name="Valentine D.L."/>
            <person name="O'Malley M.A."/>
        </authorList>
    </citation>
    <scope>NUCLEOTIDE SEQUENCE [LARGE SCALE GENOMIC DNA]</scope>
    <source>
        <strain evidence="2 3">M.o.H.</strain>
    </source>
</reference>
<protein>
    <submittedName>
        <fullName evidence="2">AbrB family transcriptional regulator</fullName>
    </submittedName>
</protein>
<dbReference type="RefSeq" id="WP_069585680.1">
    <property type="nucleotide sequence ID" value="NZ_LMVM01000003.1"/>
</dbReference>
<dbReference type="PANTHER" id="PTHR34860">
    <property type="entry name" value="REPRESSOR-LIKE PROTEIN SSO7C3"/>
    <property type="match status" value="1"/>
</dbReference>
<dbReference type="OrthoDB" id="30861at2157"/>
<dbReference type="Proteomes" id="UP000217784">
    <property type="component" value="Unassembled WGS sequence"/>
</dbReference>
<dbReference type="InterPro" id="IPR037914">
    <property type="entry name" value="SpoVT-AbrB_sf"/>
</dbReference>
<keyword evidence="3" id="KW-1185">Reference proteome</keyword>
<dbReference type="GO" id="GO:0003677">
    <property type="term" value="F:DNA binding"/>
    <property type="evidence" value="ECO:0007669"/>
    <property type="project" value="InterPro"/>
</dbReference>
<dbReference type="PANTHER" id="PTHR34860:SF6">
    <property type="entry name" value="REPRESSOR-LIKE PROTEIN SSO7C3"/>
    <property type="match status" value="1"/>
</dbReference>
<dbReference type="NCBIfam" id="TIGR01439">
    <property type="entry name" value="lp_hng_hel_AbrB"/>
    <property type="match status" value="1"/>
</dbReference>